<accession>A0A953IAS5</accession>
<name>A0A953IAS5_SYMTR</name>
<evidence type="ECO:0000313" key="1">
    <source>
        <dbReference type="EMBL" id="MBY6277259.1"/>
    </source>
</evidence>
<sequence>MSSSDRIRVGEYLVERQVLDEIAQELRQYQHRRRRYEYLRLRYQQIPLESPPPAEGGSRASLPSDPTLRAVEQMEAIRAEMIDLQAWITTVERALEDLTDVQREVIRQMYLLPRSARRYTAVGLAETLNVSEREVYRARNEGLLHLGLSIHGEAILAESWQDRVRHTERSHATV</sequence>
<evidence type="ECO:0000313" key="2">
    <source>
        <dbReference type="Proteomes" id="UP000732377"/>
    </source>
</evidence>
<organism evidence="1 2">
    <name type="scientific">Symbiobacterium thermophilum</name>
    <dbReference type="NCBI Taxonomy" id="2734"/>
    <lineage>
        <taxon>Bacteria</taxon>
        <taxon>Bacillati</taxon>
        <taxon>Bacillota</taxon>
        <taxon>Clostridia</taxon>
        <taxon>Eubacteriales</taxon>
        <taxon>Symbiobacteriaceae</taxon>
        <taxon>Symbiobacterium</taxon>
    </lineage>
</organism>
<dbReference type="SUPFAM" id="SSF88659">
    <property type="entry name" value="Sigma3 and sigma4 domains of RNA polymerase sigma factors"/>
    <property type="match status" value="1"/>
</dbReference>
<comment type="caution">
    <text evidence="1">The sequence shown here is derived from an EMBL/GenBank/DDBJ whole genome shotgun (WGS) entry which is preliminary data.</text>
</comment>
<gene>
    <name evidence="1" type="ORF">CWE10_13790</name>
</gene>
<dbReference type="InterPro" id="IPR013324">
    <property type="entry name" value="RNA_pol_sigma_r3/r4-like"/>
</dbReference>
<protein>
    <submittedName>
        <fullName evidence="1">Uncharacterized protein</fullName>
    </submittedName>
</protein>
<dbReference type="EMBL" id="PIUK01000156">
    <property type="protein sequence ID" value="MBY6277259.1"/>
    <property type="molecule type" value="Genomic_DNA"/>
</dbReference>
<dbReference type="RefSeq" id="WP_273380423.1">
    <property type="nucleotide sequence ID" value="NZ_PIUK01000156.1"/>
</dbReference>
<dbReference type="Proteomes" id="UP000732377">
    <property type="component" value="Unassembled WGS sequence"/>
</dbReference>
<dbReference type="AlphaFoldDB" id="A0A953IAS5"/>
<proteinExistence type="predicted"/>
<reference evidence="1" key="1">
    <citation type="submission" date="2017-11" db="EMBL/GenBank/DDBJ databases">
        <title>Three new genomes from thermophilic consortium.</title>
        <authorList>
            <person name="Quaggio R."/>
            <person name="Amgarten D."/>
            <person name="Setubal J.C."/>
        </authorList>
    </citation>
    <scope>NUCLEOTIDE SEQUENCE</scope>
    <source>
        <strain evidence="1">ZCTH01-B2</strain>
    </source>
</reference>